<dbReference type="AlphaFoldDB" id="A0A3B0ZEY9"/>
<evidence type="ECO:0000259" key="1">
    <source>
        <dbReference type="Pfam" id="PF00534"/>
    </source>
</evidence>
<dbReference type="EMBL" id="UOFS01000009">
    <property type="protein sequence ID" value="VAW92008.1"/>
    <property type="molecule type" value="Genomic_DNA"/>
</dbReference>
<evidence type="ECO:0000259" key="2">
    <source>
        <dbReference type="Pfam" id="PF13439"/>
    </source>
</evidence>
<dbReference type="InterPro" id="IPR028098">
    <property type="entry name" value="Glyco_trans_4-like_N"/>
</dbReference>
<dbReference type="SUPFAM" id="SSF53756">
    <property type="entry name" value="UDP-Glycosyltransferase/glycogen phosphorylase"/>
    <property type="match status" value="1"/>
</dbReference>
<dbReference type="PANTHER" id="PTHR12526:SF630">
    <property type="entry name" value="GLYCOSYLTRANSFERASE"/>
    <property type="match status" value="1"/>
</dbReference>
<reference evidence="3" key="1">
    <citation type="submission" date="2018-06" db="EMBL/GenBank/DDBJ databases">
        <authorList>
            <person name="Zhirakovskaya E."/>
        </authorList>
    </citation>
    <scope>NUCLEOTIDE SEQUENCE</scope>
</reference>
<dbReference type="GO" id="GO:0016757">
    <property type="term" value="F:glycosyltransferase activity"/>
    <property type="evidence" value="ECO:0007669"/>
    <property type="project" value="InterPro"/>
</dbReference>
<dbReference type="Pfam" id="PF00534">
    <property type="entry name" value="Glycos_transf_1"/>
    <property type="match status" value="1"/>
</dbReference>
<name>A0A3B0ZEY9_9ZZZZ</name>
<evidence type="ECO:0008006" key="4">
    <source>
        <dbReference type="Google" id="ProtNLM"/>
    </source>
</evidence>
<evidence type="ECO:0000313" key="3">
    <source>
        <dbReference type="EMBL" id="VAW92008.1"/>
    </source>
</evidence>
<dbReference type="InterPro" id="IPR001296">
    <property type="entry name" value="Glyco_trans_1"/>
</dbReference>
<feature type="domain" description="Glycosyltransferase subfamily 4-like N-terminal" evidence="2">
    <location>
        <begin position="35"/>
        <end position="173"/>
    </location>
</feature>
<gene>
    <name evidence="3" type="ORF">MNBD_GAMMA22-2531</name>
</gene>
<feature type="domain" description="Glycosyl transferase family 1" evidence="1">
    <location>
        <begin position="186"/>
        <end position="345"/>
    </location>
</feature>
<accession>A0A3B0ZEY9</accession>
<dbReference type="Pfam" id="PF13439">
    <property type="entry name" value="Glyco_transf_4"/>
    <property type="match status" value="1"/>
</dbReference>
<dbReference type="PANTHER" id="PTHR12526">
    <property type="entry name" value="GLYCOSYLTRANSFERASE"/>
    <property type="match status" value="1"/>
</dbReference>
<proteinExistence type="predicted"/>
<organism evidence="3">
    <name type="scientific">hydrothermal vent metagenome</name>
    <dbReference type="NCBI Taxonomy" id="652676"/>
    <lineage>
        <taxon>unclassified sequences</taxon>
        <taxon>metagenomes</taxon>
        <taxon>ecological metagenomes</taxon>
    </lineage>
</organism>
<dbReference type="Gene3D" id="3.40.50.2000">
    <property type="entry name" value="Glycogen Phosphorylase B"/>
    <property type="match status" value="2"/>
</dbReference>
<sequence>MNTQLPLVVHIIDRLPADGAERLLVDVLKNRSINFRFMVLCLVEGGALVAELEENGIPVIIFDKSSKYDLRILFKLIFWLRKQKPTIVHTHLFTADTWGRLAAFIVRVPGIVNTVHSTNTWMGTVHRIIDKSLSYITDRVIACSQEVANVLVNTFNIANKRILVVANGIDFQRFETVNSTRIKEIDSLSDEIIKIVIIGRLHPAKGHLDLIKAITELKSSHSDFHVFFVGEGELQQEIIEKCNENDISDYITLMGQRSDIPSILAKVDIFVMPSHWEGLPMALLEAMAMSKPVIASRVGGIPDVISDGVNGLLINKCDYLSLKNAFQKLLPDTELRNKLGKEAKKTVLEKYSAKNVSQQYELLYQKIIESHK</sequence>
<protein>
    <recommendedName>
        <fullName evidence="4">Glycosyltransferase</fullName>
    </recommendedName>
</protein>